<sequence length="356" mass="40013">MSITITAGLALAVPVKPDLLGERLEAYSKVVPVLRALRLCHRFGKGPKVHVSKLPAEIELVIEGLIIKHEQDENRWGSEWSRAFAHYEGRCEPMSHLEDCWSPLADGVDVEYCETCEEGFYGVVKSCEKRCKDEDADKCWICSEKCDRDNCLRTCEAEMHNEMNELALESDWALDINGDCQGWAKMIDKKGNFAQHEKVLRQHFGLDVSLSPSRIAKEDYGTWPRHVNHRWHEKEQLKTTICYLTLAEHFAPPKTQTESMIEAECGGGILDGTQTIVVKPCAEQDKAKASKRFSRAMNVLGLKAYLHPSQRSGIIMTSPGNDQEGGGPKKTDDSKSAPSDWPQLVLLVKSKGFMCY</sequence>
<reference evidence="2 3" key="1">
    <citation type="journal article" date="2023" name="G3 (Bethesda)">
        <title>A chromosome-level genome assembly of Zasmidium syzygii isolated from banana leaves.</title>
        <authorList>
            <person name="van Westerhoven A.C."/>
            <person name="Mehrabi R."/>
            <person name="Talebi R."/>
            <person name="Steentjes M.B.F."/>
            <person name="Corcolon B."/>
            <person name="Chong P.A."/>
            <person name="Kema G.H.J."/>
            <person name="Seidl M.F."/>
        </authorList>
    </citation>
    <scope>NUCLEOTIDE SEQUENCE [LARGE SCALE GENOMIC DNA]</scope>
    <source>
        <strain evidence="2 3">P124</strain>
    </source>
</reference>
<accession>A0ABR0F109</accession>
<proteinExistence type="predicted"/>
<dbReference type="Proteomes" id="UP001305779">
    <property type="component" value="Unassembled WGS sequence"/>
</dbReference>
<evidence type="ECO:0000313" key="3">
    <source>
        <dbReference type="Proteomes" id="UP001305779"/>
    </source>
</evidence>
<gene>
    <name evidence="2" type="ORF">PRZ48_000872</name>
</gene>
<comment type="caution">
    <text evidence="2">The sequence shown here is derived from an EMBL/GenBank/DDBJ whole genome shotgun (WGS) entry which is preliminary data.</text>
</comment>
<protein>
    <submittedName>
        <fullName evidence="2">Uncharacterized protein</fullName>
    </submittedName>
</protein>
<name>A0ABR0F109_ZASCE</name>
<evidence type="ECO:0000256" key="1">
    <source>
        <dbReference type="SAM" id="MobiDB-lite"/>
    </source>
</evidence>
<dbReference type="EMBL" id="JAXOVC010000001">
    <property type="protein sequence ID" value="KAK4507138.1"/>
    <property type="molecule type" value="Genomic_DNA"/>
</dbReference>
<evidence type="ECO:0000313" key="2">
    <source>
        <dbReference type="EMBL" id="KAK4507138.1"/>
    </source>
</evidence>
<feature type="region of interest" description="Disordered" evidence="1">
    <location>
        <begin position="313"/>
        <end position="339"/>
    </location>
</feature>
<keyword evidence="3" id="KW-1185">Reference proteome</keyword>
<organism evidence="2 3">
    <name type="scientific">Zasmidium cellare</name>
    <name type="common">Wine cellar mold</name>
    <name type="synonym">Racodium cellare</name>
    <dbReference type="NCBI Taxonomy" id="395010"/>
    <lineage>
        <taxon>Eukaryota</taxon>
        <taxon>Fungi</taxon>
        <taxon>Dikarya</taxon>
        <taxon>Ascomycota</taxon>
        <taxon>Pezizomycotina</taxon>
        <taxon>Dothideomycetes</taxon>
        <taxon>Dothideomycetidae</taxon>
        <taxon>Mycosphaerellales</taxon>
        <taxon>Mycosphaerellaceae</taxon>
        <taxon>Zasmidium</taxon>
    </lineage>
</organism>